<evidence type="ECO:0000256" key="1">
    <source>
        <dbReference type="SAM" id="Coils"/>
    </source>
</evidence>
<dbReference type="AlphaFoldDB" id="A0A4Y7RWK6"/>
<evidence type="ECO:0000313" key="2">
    <source>
        <dbReference type="EMBL" id="TEB13388.1"/>
    </source>
</evidence>
<sequence length="76" mass="8820">MRKQAVIILILLIAAMLAVNIYLLKGEPQEPAVNIDQRLTQLEQANQDLRAEMEDVKSVQGYMAWEKDWRNRRQGP</sequence>
<protein>
    <submittedName>
        <fullName evidence="2">Uncharacterized protein</fullName>
    </submittedName>
</protein>
<accession>A0A4Y7RWK6</accession>
<feature type="coiled-coil region" evidence="1">
    <location>
        <begin position="32"/>
        <end position="59"/>
    </location>
</feature>
<name>A0A4Y7RWK6_9FIRM</name>
<reference evidence="2 3" key="1">
    <citation type="journal article" date="2018" name="Environ. Microbiol.">
        <title>Novel energy conservation strategies and behaviour of Pelotomaculum schinkii driving syntrophic propionate catabolism.</title>
        <authorList>
            <person name="Hidalgo-Ahumada C.A.P."/>
            <person name="Nobu M.K."/>
            <person name="Narihiro T."/>
            <person name="Tamaki H."/>
            <person name="Liu W.T."/>
            <person name="Kamagata Y."/>
            <person name="Stams A.J.M."/>
            <person name="Imachi H."/>
            <person name="Sousa D.Z."/>
        </authorList>
    </citation>
    <scope>NUCLEOTIDE SEQUENCE [LARGE SCALE GENOMIC DNA]</scope>
    <source>
        <strain evidence="2 3">MGP</strain>
    </source>
</reference>
<keyword evidence="3" id="KW-1185">Reference proteome</keyword>
<comment type="caution">
    <text evidence="2">The sequence shown here is derived from an EMBL/GenBank/DDBJ whole genome shotgun (WGS) entry which is preliminary data.</text>
</comment>
<dbReference type="RefSeq" id="WP_134212175.1">
    <property type="nucleotide sequence ID" value="NZ_QFFZ01000002.1"/>
</dbReference>
<keyword evidence="1" id="KW-0175">Coiled coil</keyword>
<dbReference type="EMBL" id="QFFZ01000002">
    <property type="protein sequence ID" value="TEB13388.1"/>
    <property type="molecule type" value="Genomic_DNA"/>
</dbReference>
<evidence type="ECO:0000313" key="3">
    <source>
        <dbReference type="Proteomes" id="UP000297597"/>
    </source>
</evidence>
<dbReference type="Proteomes" id="UP000297597">
    <property type="component" value="Unassembled WGS sequence"/>
</dbReference>
<gene>
    <name evidence="2" type="ORF">Pmgp_00282</name>
</gene>
<proteinExistence type="predicted"/>
<organism evidence="2 3">
    <name type="scientific">Pelotomaculum propionicicum</name>
    <dbReference type="NCBI Taxonomy" id="258475"/>
    <lineage>
        <taxon>Bacteria</taxon>
        <taxon>Bacillati</taxon>
        <taxon>Bacillota</taxon>
        <taxon>Clostridia</taxon>
        <taxon>Eubacteriales</taxon>
        <taxon>Desulfotomaculaceae</taxon>
        <taxon>Pelotomaculum</taxon>
    </lineage>
</organism>